<dbReference type="EMBL" id="CP006643">
    <property type="protein sequence ID" value="AGX04476.1"/>
    <property type="molecule type" value="Genomic_DNA"/>
</dbReference>
<dbReference type="KEGG" id="bif:N288_12860"/>
<accession>U5LCN2</accession>
<reference evidence="2 3" key="1">
    <citation type="submission" date="2013-07" db="EMBL/GenBank/DDBJ databases">
        <title>Complete genome sequence of Bacillus infantis NRRL B-14911 that has potential to induce cardiac disease by antigenic mimicry.</title>
        <authorList>
            <person name="Massilamany C."/>
            <person name="Smith T.P.L."/>
            <person name="Loy J.D."/>
            <person name="Barletta R."/>
            <person name="Reddy J."/>
        </authorList>
    </citation>
    <scope>NUCLEOTIDE SEQUENCE [LARGE SCALE GENOMIC DNA]</scope>
    <source>
        <strain evidence="2 3">NRRL B-14911</strain>
    </source>
</reference>
<name>U5LCN2_9BACI</name>
<dbReference type="PATRIC" id="fig|1367477.3.peg.2517"/>
<evidence type="ECO:0000256" key="1">
    <source>
        <dbReference type="SAM" id="MobiDB-lite"/>
    </source>
</evidence>
<protein>
    <recommendedName>
        <fullName evidence="4">Fur-regulated basic protein FbpA</fullName>
    </recommendedName>
</protein>
<keyword evidence="3" id="KW-1185">Reference proteome</keyword>
<feature type="region of interest" description="Disordered" evidence="1">
    <location>
        <begin position="1"/>
        <end position="23"/>
    </location>
</feature>
<dbReference type="Pfam" id="PF13076">
    <property type="entry name" value="Fur_reg_FbpA"/>
    <property type="match status" value="1"/>
</dbReference>
<dbReference type="AlphaFoldDB" id="U5LCN2"/>
<gene>
    <name evidence="2" type="ORF">N288_12860</name>
</gene>
<proteinExistence type="predicted"/>
<dbReference type="HOGENOM" id="CLU_2434713_0_0_9"/>
<sequence>MPNPTSGSLEDERSGSHTRIKPLLLPGHRSEGAFLMKEETIMIKEEEKKDQLISELLSMGIYKQEGRQLFQVPYEELLKLYQENRSHINE</sequence>
<evidence type="ECO:0000313" key="3">
    <source>
        <dbReference type="Proteomes" id="UP000017805"/>
    </source>
</evidence>
<evidence type="ECO:0000313" key="2">
    <source>
        <dbReference type="EMBL" id="AGX04476.1"/>
    </source>
</evidence>
<organism evidence="2 3">
    <name type="scientific">Bacillus infantis NRRL B-14911</name>
    <dbReference type="NCBI Taxonomy" id="1367477"/>
    <lineage>
        <taxon>Bacteria</taxon>
        <taxon>Bacillati</taxon>
        <taxon>Bacillota</taxon>
        <taxon>Bacilli</taxon>
        <taxon>Bacillales</taxon>
        <taxon>Bacillaceae</taxon>
        <taxon>Bacillus</taxon>
    </lineage>
</organism>
<dbReference type="Proteomes" id="UP000017805">
    <property type="component" value="Chromosome"/>
</dbReference>
<dbReference type="STRING" id="1367477.N288_12860"/>
<evidence type="ECO:0008006" key="4">
    <source>
        <dbReference type="Google" id="ProtNLM"/>
    </source>
</evidence>
<dbReference type="InterPro" id="IPR025072">
    <property type="entry name" value="Fur_reg_FbpA"/>
</dbReference>